<sequence length="129" mass="14537">MLGRWDYEYHLFVCSAVWIWILSVYSPPTPTEKAASNGISQGQLPHGQHGISLRGVRGLEPVVKREGGGRCTHTWNHSIPAKFDAKSPAEIQLLSAFLPLPRHGSATPKWFWQLSPYHYIISASCDFHR</sequence>
<dbReference type="Proteomes" id="UP001232148">
    <property type="component" value="Unassembled WGS sequence"/>
</dbReference>
<evidence type="ECO:0000313" key="2">
    <source>
        <dbReference type="EMBL" id="KAK2023665.1"/>
    </source>
</evidence>
<keyword evidence="3" id="KW-1185">Reference proteome</keyword>
<proteinExistence type="predicted"/>
<dbReference type="AlphaFoldDB" id="A0AAD9H7H6"/>
<name>A0AAD9H7H6_9PEZI</name>
<feature type="chain" id="PRO_5042276073" description="Secreted protein" evidence="1">
    <location>
        <begin position="27"/>
        <end position="129"/>
    </location>
</feature>
<gene>
    <name evidence="2" type="ORF">LX32DRAFT_132754</name>
</gene>
<protein>
    <recommendedName>
        <fullName evidence="4">Secreted protein</fullName>
    </recommendedName>
</protein>
<accession>A0AAD9H7H6</accession>
<comment type="caution">
    <text evidence="2">The sequence shown here is derived from an EMBL/GenBank/DDBJ whole genome shotgun (WGS) entry which is preliminary data.</text>
</comment>
<evidence type="ECO:0008006" key="4">
    <source>
        <dbReference type="Google" id="ProtNLM"/>
    </source>
</evidence>
<organism evidence="2 3">
    <name type="scientific">Colletotrichum zoysiae</name>
    <dbReference type="NCBI Taxonomy" id="1216348"/>
    <lineage>
        <taxon>Eukaryota</taxon>
        <taxon>Fungi</taxon>
        <taxon>Dikarya</taxon>
        <taxon>Ascomycota</taxon>
        <taxon>Pezizomycotina</taxon>
        <taxon>Sordariomycetes</taxon>
        <taxon>Hypocreomycetidae</taxon>
        <taxon>Glomerellales</taxon>
        <taxon>Glomerellaceae</taxon>
        <taxon>Colletotrichum</taxon>
        <taxon>Colletotrichum graminicola species complex</taxon>
    </lineage>
</organism>
<evidence type="ECO:0000256" key="1">
    <source>
        <dbReference type="SAM" id="SignalP"/>
    </source>
</evidence>
<feature type="signal peptide" evidence="1">
    <location>
        <begin position="1"/>
        <end position="26"/>
    </location>
</feature>
<evidence type="ECO:0000313" key="3">
    <source>
        <dbReference type="Proteomes" id="UP001232148"/>
    </source>
</evidence>
<reference evidence="2" key="1">
    <citation type="submission" date="2021-06" db="EMBL/GenBank/DDBJ databases">
        <title>Comparative genomics, transcriptomics and evolutionary studies reveal genomic signatures of adaptation to plant cell wall in hemibiotrophic fungi.</title>
        <authorList>
            <consortium name="DOE Joint Genome Institute"/>
            <person name="Baroncelli R."/>
            <person name="Diaz J.F."/>
            <person name="Benocci T."/>
            <person name="Peng M."/>
            <person name="Battaglia E."/>
            <person name="Haridas S."/>
            <person name="Andreopoulos W."/>
            <person name="Labutti K."/>
            <person name="Pangilinan J."/>
            <person name="Floch G.L."/>
            <person name="Makela M.R."/>
            <person name="Henrissat B."/>
            <person name="Grigoriev I.V."/>
            <person name="Crouch J.A."/>
            <person name="De Vries R.P."/>
            <person name="Sukno S.A."/>
            <person name="Thon M.R."/>
        </authorList>
    </citation>
    <scope>NUCLEOTIDE SEQUENCE</scope>
    <source>
        <strain evidence="2">MAFF235873</strain>
    </source>
</reference>
<dbReference type="EMBL" id="MU842991">
    <property type="protein sequence ID" value="KAK2023665.1"/>
    <property type="molecule type" value="Genomic_DNA"/>
</dbReference>
<keyword evidence="1" id="KW-0732">Signal</keyword>